<dbReference type="GO" id="GO:1990904">
    <property type="term" value="C:ribonucleoprotein complex"/>
    <property type="evidence" value="ECO:0007669"/>
    <property type="project" value="UniProtKB-KW"/>
</dbReference>
<dbReference type="GO" id="GO:0006412">
    <property type="term" value="P:translation"/>
    <property type="evidence" value="ECO:0007669"/>
    <property type="project" value="InterPro"/>
</dbReference>
<keyword evidence="8" id="KW-1185">Reference proteome</keyword>
<dbReference type="Pfam" id="PF01247">
    <property type="entry name" value="Ribosomal_L35Ae"/>
    <property type="match status" value="1"/>
</dbReference>
<dbReference type="EMBL" id="KK113756">
    <property type="protein sequence ID" value="KFM60965.1"/>
    <property type="molecule type" value="Genomic_DNA"/>
</dbReference>
<dbReference type="Proteomes" id="UP000054359">
    <property type="component" value="Unassembled WGS sequence"/>
</dbReference>
<evidence type="ECO:0000256" key="5">
    <source>
        <dbReference type="ARBA" id="ARBA00035530"/>
    </source>
</evidence>
<evidence type="ECO:0000256" key="1">
    <source>
        <dbReference type="ARBA" id="ARBA00009269"/>
    </source>
</evidence>
<dbReference type="OrthoDB" id="1166329at2759"/>
<evidence type="ECO:0000256" key="3">
    <source>
        <dbReference type="ARBA" id="ARBA00023274"/>
    </source>
</evidence>
<dbReference type="GO" id="GO:0003735">
    <property type="term" value="F:structural constituent of ribosome"/>
    <property type="evidence" value="ECO:0007669"/>
    <property type="project" value="InterPro"/>
</dbReference>
<protein>
    <recommendedName>
        <fullName evidence="4">Large ribosomal subunit protein eL33</fullName>
    </recommendedName>
    <alternativeName>
        <fullName evidence="5">60S ribosomal protein L35a</fullName>
    </alternativeName>
</protein>
<dbReference type="InterPro" id="IPR038661">
    <property type="entry name" value="Ribosomal_eL33_sf"/>
</dbReference>
<evidence type="ECO:0000313" key="8">
    <source>
        <dbReference type="Proteomes" id="UP000054359"/>
    </source>
</evidence>
<evidence type="ECO:0000256" key="4">
    <source>
        <dbReference type="ARBA" id="ARBA00035228"/>
    </source>
</evidence>
<dbReference type="InterPro" id="IPR009000">
    <property type="entry name" value="Transl_B-barrel_sf"/>
</dbReference>
<dbReference type="PANTHER" id="PTHR10902">
    <property type="entry name" value="60S RIBOSOMAL PROTEIN L35A"/>
    <property type="match status" value="1"/>
</dbReference>
<name>A0A087T776_STEMI</name>
<reference evidence="7 8" key="1">
    <citation type="submission" date="2013-11" db="EMBL/GenBank/DDBJ databases">
        <title>Genome sequencing of Stegodyphus mimosarum.</title>
        <authorList>
            <person name="Bechsgaard J."/>
        </authorList>
    </citation>
    <scope>NUCLEOTIDE SEQUENCE [LARGE SCALE GENOMIC DNA]</scope>
</reference>
<dbReference type="OMA" id="VELFKMY"/>
<comment type="similarity">
    <text evidence="1">Belongs to the eukaryotic ribosomal protein eL33 family.</text>
</comment>
<evidence type="ECO:0000313" key="7">
    <source>
        <dbReference type="EMBL" id="KFM60965.1"/>
    </source>
</evidence>
<dbReference type="SUPFAM" id="SSF50447">
    <property type="entry name" value="Translation proteins"/>
    <property type="match status" value="1"/>
</dbReference>
<dbReference type="AlphaFoldDB" id="A0A087T776"/>
<feature type="non-terminal residue" evidence="7">
    <location>
        <position position="121"/>
    </location>
</feature>
<feature type="region of interest" description="Disordered" evidence="6">
    <location>
        <begin position="1"/>
        <end position="24"/>
    </location>
</feature>
<keyword evidence="3" id="KW-0687">Ribonucleoprotein</keyword>
<gene>
    <name evidence="7" type="ORF">X975_17285</name>
</gene>
<dbReference type="Gene3D" id="2.40.10.190">
    <property type="entry name" value="translation elongation factor selb, chain A, domain 4"/>
    <property type="match status" value="1"/>
</dbReference>
<keyword evidence="2 7" id="KW-0689">Ribosomal protein</keyword>
<feature type="compositionally biased region" description="Basic and acidic residues" evidence="6">
    <location>
        <begin position="1"/>
        <end position="22"/>
    </location>
</feature>
<dbReference type="InterPro" id="IPR001780">
    <property type="entry name" value="Ribosomal_eL33"/>
</dbReference>
<proteinExistence type="inferred from homology"/>
<sequence>MSDVKPTKLEKKKEKKTKKEPAAAEVPAAKAVTAKPREYVKPGRLYCKAVFVGYKRGLRNQHENTSLLKIEGVVTRRETHFYMGKKCVFVYRAKNKTKVPGKKDKYTKLRAIWGKVTRPHG</sequence>
<dbReference type="STRING" id="407821.A0A087T776"/>
<dbReference type="GO" id="GO:0005840">
    <property type="term" value="C:ribosome"/>
    <property type="evidence" value="ECO:0007669"/>
    <property type="project" value="UniProtKB-KW"/>
</dbReference>
<evidence type="ECO:0000256" key="6">
    <source>
        <dbReference type="SAM" id="MobiDB-lite"/>
    </source>
</evidence>
<evidence type="ECO:0000256" key="2">
    <source>
        <dbReference type="ARBA" id="ARBA00022980"/>
    </source>
</evidence>
<organism evidence="7 8">
    <name type="scientific">Stegodyphus mimosarum</name>
    <name type="common">African social velvet spider</name>
    <dbReference type="NCBI Taxonomy" id="407821"/>
    <lineage>
        <taxon>Eukaryota</taxon>
        <taxon>Metazoa</taxon>
        <taxon>Ecdysozoa</taxon>
        <taxon>Arthropoda</taxon>
        <taxon>Chelicerata</taxon>
        <taxon>Arachnida</taxon>
        <taxon>Araneae</taxon>
        <taxon>Araneomorphae</taxon>
        <taxon>Entelegynae</taxon>
        <taxon>Eresoidea</taxon>
        <taxon>Eresidae</taxon>
        <taxon>Stegodyphus</taxon>
    </lineage>
</organism>
<accession>A0A087T776</accession>